<reference evidence="2 3" key="1">
    <citation type="submission" date="2016-07" db="EMBL/GenBank/DDBJ databases">
        <title>Draft genome of the white-rot fungus Obba rivulosa 3A-2.</title>
        <authorList>
            <consortium name="DOE Joint Genome Institute"/>
            <person name="Miettinen O."/>
            <person name="Riley R."/>
            <person name="Acob R."/>
            <person name="Barry K."/>
            <person name="Cullen D."/>
            <person name="De Vries R."/>
            <person name="Hainaut M."/>
            <person name="Hatakka A."/>
            <person name="Henrissat B."/>
            <person name="Hilden K."/>
            <person name="Kuo R."/>
            <person name="Labutti K."/>
            <person name="Lipzen A."/>
            <person name="Makela M.R."/>
            <person name="Sandor L."/>
            <person name="Spatafora J.W."/>
            <person name="Grigoriev I.V."/>
            <person name="Hibbett D.S."/>
        </authorList>
    </citation>
    <scope>NUCLEOTIDE SEQUENCE [LARGE SCALE GENOMIC DNA]</scope>
    <source>
        <strain evidence="2 3">3A-2</strain>
    </source>
</reference>
<dbReference type="InterPro" id="IPR052523">
    <property type="entry name" value="Trichothecene_AcTrans"/>
</dbReference>
<dbReference type="PANTHER" id="PTHR42791">
    <property type="entry name" value="GNAT FAMILY ACETYLTRANSFERASE"/>
    <property type="match status" value="1"/>
</dbReference>
<dbReference type="Gene3D" id="3.40.630.30">
    <property type="match status" value="1"/>
</dbReference>
<evidence type="ECO:0000259" key="1">
    <source>
        <dbReference type="PROSITE" id="PS51186"/>
    </source>
</evidence>
<dbReference type="PANTHER" id="PTHR42791:SF1">
    <property type="entry name" value="N-ACETYLTRANSFERASE DOMAIN-CONTAINING PROTEIN"/>
    <property type="match status" value="1"/>
</dbReference>
<dbReference type="EMBL" id="KV722578">
    <property type="protein sequence ID" value="OCH85533.1"/>
    <property type="molecule type" value="Genomic_DNA"/>
</dbReference>
<dbReference type="Pfam" id="PF00583">
    <property type="entry name" value="Acetyltransf_1"/>
    <property type="match status" value="1"/>
</dbReference>
<sequence>MAPSNIKVQRVEKPSEELVEEAAQLFCELMPADPAAISLTAGKLELMQPMARAMIRPLALLAGEMYTATDENGSLVGFTLWLPPGENLFTTEEQRQMGLYEFMNALPEEGKAYYSTTLGQDFPKVVDEYIGIPSAETACYWCSFAMVRADYQGKGVAKALFQLVFPKAKEMGAVIGLGTTNLRNVEIYKKIGLTLRGHRYMPSPWGDWPTWIFSKDMTATE</sequence>
<gene>
    <name evidence="2" type="ORF">OBBRIDRAFT_798074</name>
</gene>
<evidence type="ECO:0000313" key="3">
    <source>
        <dbReference type="Proteomes" id="UP000250043"/>
    </source>
</evidence>
<keyword evidence="3" id="KW-1185">Reference proteome</keyword>
<proteinExistence type="predicted"/>
<dbReference type="InterPro" id="IPR016181">
    <property type="entry name" value="Acyl_CoA_acyltransferase"/>
</dbReference>
<dbReference type="GO" id="GO:0016747">
    <property type="term" value="F:acyltransferase activity, transferring groups other than amino-acyl groups"/>
    <property type="evidence" value="ECO:0007669"/>
    <property type="project" value="InterPro"/>
</dbReference>
<dbReference type="SUPFAM" id="SSF55729">
    <property type="entry name" value="Acyl-CoA N-acyltransferases (Nat)"/>
    <property type="match status" value="1"/>
</dbReference>
<name>A0A8E2AJ81_9APHY</name>
<dbReference type="PROSITE" id="PS51186">
    <property type="entry name" value="GNAT"/>
    <property type="match status" value="1"/>
</dbReference>
<protein>
    <recommendedName>
        <fullName evidence="1">N-acetyltransferase domain-containing protein</fullName>
    </recommendedName>
</protein>
<dbReference type="Proteomes" id="UP000250043">
    <property type="component" value="Unassembled WGS sequence"/>
</dbReference>
<accession>A0A8E2AJ81</accession>
<evidence type="ECO:0000313" key="2">
    <source>
        <dbReference type="EMBL" id="OCH85533.1"/>
    </source>
</evidence>
<dbReference type="CDD" id="cd04301">
    <property type="entry name" value="NAT_SF"/>
    <property type="match status" value="1"/>
</dbReference>
<dbReference type="OrthoDB" id="61113at2759"/>
<dbReference type="AlphaFoldDB" id="A0A8E2AJ81"/>
<feature type="domain" description="N-acetyltransferase" evidence="1">
    <location>
        <begin position="86"/>
        <end position="218"/>
    </location>
</feature>
<organism evidence="2 3">
    <name type="scientific">Obba rivulosa</name>
    <dbReference type="NCBI Taxonomy" id="1052685"/>
    <lineage>
        <taxon>Eukaryota</taxon>
        <taxon>Fungi</taxon>
        <taxon>Dikarya</taxon>
        <taxon>Basidiomycota</taxon>
        <taxon>Agaricomycotina</taxon>
        <taxon>Agaricomycetes</taxon>
        <taxon>Polyporales</taxon>
        <taxon>Gelatoporiaceae</taxon>
        <taxon>Obba</taxon>
    </lineage>
</organism>
<dbReference type="InterPro" id="IPR000182">
    <property type="entry name" value="GNAT_dom"/>
</dbReference>